<evidence type="ECO:0000256" key="1">
    <source>
        <dbReference type="SAM" id="Phobius"/>
    </source>
</evidence>
<accession>A0A7C5KGZ0</accession>
<dbReference type="EMBL" id="DRUY01000095">
    <property type="protein sequence ID" value="HHI65455.1"/>
    <property type="molecule type" value="Genomic_DNA"/>
</dbReference>
<gene>
    <name evidence="3" type="ORF">ENL70_02755</name>
</gene>
<evidence type="ECO:0000313" key="3">
    <source>
        <dbReference type="EMBL" id="HHI65455.1"/>
    </source>
</evidence>
<evidence type="ECO:0000259" key="2">
    <source>
        <dbReference type="Pfam" id="PF11127"/>
    </source>
</evidence>
<dbReference type="Pfam" id="PF11127">
    <property type="entry name" value="YgaP-like_TM"/>
    <property type="match status" value="1"/>
</dbReference>
<feature type="transmembrane region" description="Helical" evidence="1">
    <location>
        <begin position="12"/>
        <end position="29"/>
    </location>
</feature>
<sequence>MKQNEGIIDRIIRFILGLILIYFGFSMQFNTVGIILTVIGIVLIFTAVTGFCALYTLLKISTK</sequence>
<proteinExistence type="predicted"/>
<feature type="domain" description="Inner membrane protein YgaP-like transmembrane" evidence="2">
    <location>
        <begin position="1"/>
        <end position="62"/>
    </location>
</feature>
<reference evidence="3" key="1">
    <citation type="journal article" date="2020" name="mSystems">
        <title>Genome- and Community-Level Interaction Insights into Carbon Utilization and Element Cycling Functions of Hydrothermarchaeota in Hydrothermal Sediment.</title>
        <authorList>
            <person name="Zhou Z."/>
            <person name="Liu Y."/>
            <person name="Xu W."/>
            <person name="Pan J."/>
            <person name="Luo Z.H."/>
            <person name="Li M."/>
        </authorList>
    </citation>
    <scope>NUCLEOTIDE SEQUENCE [LARGE SCALE GENOMIC DNA]</scope>
    <source>
        <strain evidence="3">SpSt-1019</strain>
    </source>
</reference>
<keyword evidence="1" id="KW-0472">Membrane</keyword>
<protein>
    <submittedName>
        <fullName evidence="3">DUF2892 domain-containing protein</fullName>
    </submittedName>
</protein>
<feature type="transmembrane region" description="Helical" evidence="1">
    <location>
        <begin position="35"/>
        <end position="58"/>
    </location>
</feature>
<comment type="caution">
    <text evidence="3">The sequence shown here is derived from an EMBL/GenBank/DDBJ whole genome shotgun (WGS) entry which is preliminary data.</text>
</comment>
<keyword evidence="1" id="KW-1133">Transmembrane helix</keyword>
<keyword evidence="1" id="KW-0812">Transmembrane</keyword>
<name>A0A7C5KGZ0_9BACT</name>
<dbReference type="InterPro" id="IPR021309">
    <property type="entry name" value="YgaP-like_TM"/>
</dbReference>
<organism evidence="3">
    <name type="scientific">Thermodesulfobium narugense</name>
    <dbReference type="NCBI Taxonomy" id="184064"/>
    <lineage>
        <taxon>Bacteria</taxon>
        <taxon>Pseudomonadati</taxon>
        <taxon>Thermodesulfobiota</taxon>
        <taxon>Thermodesulfobiia</taxon>
        <taxon>Thermodesulfobiales</taxon>
        <taxon>Thermodesulfobiaceae</taxon>
        <taxon>Thermodesulfobium</taxon>
    </lineage>
</organism>
<dbReference type="AlphaFoldDB" id="A0A7C5KGZ0"/>